<dbReference type="RefSeq" id="WP_152948016.1">
    <property type="nucleotide sequence ID" value="NZ_WHYR01000054.1"/>
</dbReference>
<dbReference type="InterPro" id="IPR046833">
    <property type="entry name" value="ABC_N"/>
</dbReference>
<feature type="domain" description="MRB1590-like C-terminal" evidence="3">
    <location>
        <begin position="467"/>
        <end position="569"/>
    </location>
</feature>
<dbReference type="Pfam" id="PF20446">
    <property type="entry name" value="ABC_N"/>
    <property type="match status" value="1"/>
</dbReference>
<evidence type="ECO:0000259" key="3">
    <source>
        <dbReference type="Pfam" id="PF21117"/>
    </source>
</evidence>
<dbReference type="Proteomes" id="UP000441717">
    <property type="component" value="Unassembled WGS sequence"/>
</dbReference>
<feature type="domain" description="ATPase of the ABC class C-terminal" evidence="1">
    <location>
        <begin position="172"/>
        <end position="452"/>
    </location>
</feature>
<dbReference type="Gene3D" id="3.40.50.300">
    <property type="entry name" value="P-loop containing nucleotide triphosphate hydrolases"/>
    <property type="match status" value="1"/>
</dbReference>
<evidence type="ECO:0000259" key="1">
    <source>
        <dbReference type="Pfam" id="PF09818"/>
    </source>
</evidence>
<dbReference type="InterPro" id="IPR027417">
    <property type="entry name" value="P-loop_NTPase"/>
</dbReference>
<dbReference type="PANTHER" id="PTHR38149">
    <property type="entry name" value="ATPASE"/>
    <property type="match status" value="1"/>
</dbReference>
<sequence>MHNQHILRDKLLAMDGKGYGAYKSLAGSYAFDRYTLFIDHVQSDPFAPPSRLRVRVEQRLAGFPPVLYRTRPRRIALEDYLMRAFARAVARHCRGHRGTGKSGLVAVDHCGQEILERTGAVVNSDFVEIRFVVGLPARGRTITGREAVRIFLEELPAIIHDSLFYHNLDSGGIIQQVELMEDQEFLRGQLAGRGLGAFVANGSILPRESGVSDRPLVRGRVVPFQSPPELEVEFNLPNRGRVAGMGIPRGVTLIVGGGYHGKSTLLRALERGVYNHIPGDGRELVITLPGAVKIRAEDGRSVQKVDISGFINNLPGGQDTRSFSTENASGSTSQAANIVEALEMGAPLLLLDEDTSATNFMIRDGRMQELVAREDEPITPFIDRVRQLYEYMGVSTILVVGGSGDYFSVADRVIMMQNYVPRDVTARAREIAARHRDGRRMEATDTFRRVTPRVPLPVSFTLEGRDKVKARGMDEIVYGHMDIDLQNVEQLVDPAQARAIAEIIKYAARHHVNGRRTLKEVVEAVLSDMDREGLDVISPFKGQHPGDYARPRAHEIAAAINRYRRLQVKIRPE</sequence>
<comment type="caution">
    <text evidence="4">The sequence shown here is derived from an EMBL/GenBank/DDBJ whole genome shotgun (WGS) entry which is preliminary data.</text>
</comment>
<keyword evidence="5" id="KW-1185">Reference proteome</keyword>
<dbReference type="AlphaFoldDB" id="A0A6N7IU12"/>
<evidence type="ECO:0000313" key="5">
    <source>
        <dbReference type="Proteomes" id="UP000441717"/>
    </source>
</evidence>
<dbReference type="Pfam" id="PF09818">
    <property type="entry name" value="ABC_ATPase"/>
    <property type="match status" value="1"/>
</dbReference>
<organism evidence="4 5">
    <name type="scientific">Desulfofundulus thermobenzoicus</name>
    <dbReference type="NCBI Taxonomy" id="29376"/>
    <lineage>
        <taxon>Bacteria</taxon>
        <taxon>Bacillati</taxon>
        <taxon>Bacillota</taxon>
        <taxon>Clostridia</taxon>
        <taxon>Eubacteriales</taxon>
        <taxon>Peptococcaceae</taxon>
        <taxon>Desulfofundulus</taxon>
    </lineage>
</organism>
<reference evidence="4 5" key="1">
    <citation type="submission" date="2019-10" db="EMBL/GenBank/DDBJ databases">
        <title>Comparative genomics of sulfur disproportionating microorganisms.</title>
        <authorList>
            <person name="Ward L.M."/>
            <person name="Bertran E."/>
            <person name="Johnston D."/>
        </authorList>
    </citation>
    <scope>NUCLEOTIDE SEQUENCE [LARGE SCALE GENOMIC DNA]</scope>
    <source>
        <strain evidence="4 5">DSM 14055</strain>
    </source>
</reference>
<dbReference type="InterPro" id="IPR046834">
    <property type="entry name" value="ABC_ATPase_C"/>
</dbReference>
<dbReference type="PANTHER" id="PTHR38149:SF1">
    <property type="entry name" value="ATPASE"/>
    <property type="match status" value="1"/>
</dbReference>
<feature type="domain" description="ATPase of the ABC class N-terminal" evidence="2">
    <location>
        <begin position="7"/>
        <end position="165"/>
    </location>
</feature>
<dbReference type="InterPro" id="IPR019195">
    <property type="entry name" value="ABC_ATPase_put"/>
</dbReference>
<evidence type="ECO:0000313" key="4">
    <source>
        <dbReference type="EMBL" id="MQL53552.1"/>
    </source>
</evidence>
<dbReference type="OrthoDB" id="9809999at2"/>
<dbReference type="Pfam" id="PF21117">
    <property type="entry name" value="MRB1590_C"/>
    <property type="match status" value="1"/>
</dbReference>
<evidence type="ECO:0000259" key="2">
    <source>
        <dbReference type="Pfam" id="PF20446"/>
    </source>
</evidence>
<proteinExistence type="predicted"/>
<gene>
    <name evidence="4" type="ORF">GFC01_15035</name>
</gene>
<dbReference type="InterPro" id="IPR049069">
    <property type="entry name" value="MRB1590-like_C"/>
</dbReference>
<protein>
    <submittedName>
        <fullName evidence="4">ATPase</fullName>
    </submittedName>
</protein>
<accession>A0A6N7IU12</accession>
<name>A0A6N7IU12_9FIRM</name>
<dbReference type="EMBL" id="WHYR01000054">
    <property type="protein sequence ID" value="MQL53552.1"/>
    <property type="molecule type" value="Genomic_DNA"/>
</dbReference>
<dbReference type="SUPFAM" id="SSF52540">
    <property type="entry name" value="P-loop containing nucleoside triphosphate hydrolases"/>
    <property type="match status" value="1"/>
</dbReference>